<reference evidence="4 5" key="1">
    <citation type="journal article" date="2024" name="BMC Genomics">
        <title>Genome assembly of redclaw crayfish (Cherax quadricarinatus) provides insights into its immune adaptation and hypoxia tolerance.</title>
        <authorList>
            <person name="Liu Z."/>
            <person name="Zheng J."/>
            <person name="Li H."/>
            <person name="Fang K."/>
            <person name="Wang S."/>
            <person name="He J."/>
            <person name="Zhou D."/>
            <person name="Weng S."/>
            <person name="Chi M."/>
            <person name="Gu Z."/>
            <person name="He J."/>
            <person name="Li F."/>
            <person name="Wang M."/>
        </authorList>
    </citation>
    <scope>NUCLEOTIDE SEQUENCE [LARGE SCALE GENOMIC DNA]</scope>
    <source>
        <strain evidence="4">ZL_2023a</strain>
    </source>
</reference>
<organism evidence="4 5">
    <name type="scientific">Cherax quadricarinatus</name>
    <name type="common">Australian red claw crayfish</name>
    <dbReference type="NCBI Taxonomy" id="27406"/>
    <lineage>
        <taxon>Eukaryota</taxon>
        <taxon>Metazoa</taxon>
        <taxon>Ecdysozoa</taxon>
        <taxon>Arthropoda</taxon>
        <taxon>Crustacea</taxon>
        <taxon>Multicrustacea</taxon>
        <taxon>Malacostraca</taxon>
        <taxon>Eumalacostraca</taxon>
        <taxon>Eucarida</taxon>
        <taxon>Decapoda</taxon>
        <taxon>Pleocyemata</taxon>
        <taxon>Astacidea</taxon>
        <taxon>Parastacoidea</taxon>
        <taxon>Parastacidae</taxon>
        <taxon>Cherax</taxon>
    </lineage>
</organism>
<dbReference type="Gene3D" id="3.90.215.10">
    <property type="entry name" value="Gamma Fibrinogen, chain A, domain 1"/>
    <property type="match status" value="1"/>
</dbReference>
<feature type="region of interest" description="Disordered" evidence="1">
    <location>
        <begin position="21"/>
        <end position="58"/>
    </location>
</feature>
<dbReference type="InterPro" id="IPR002181">
    <property type="entry name" value="Fibrinogen_a/b/g_C_dom"/>
</dbReference>
<sequence>MMKLLVIILTIKCIMVSANIPSNDPTTINTSPYDTSSHSSTTRDIRGTKRRPQTEYSEELSDDQFKKIVLETLNKITEGLERNTNILQVHKNVLEVLQENRETQNQRQETIRKLQVDYHLREEATAAQLREAEERRARCELHHNNTQHHLQECQLNMKVITITNPPARDCSDIQHEGVTDRGIYEISPQSSAGVSVLCIKDEEHMWTVFLARQRQTPQEIFNRPWQD</sequence>
<feature type="domain" description="Fibrinogen C-terminal" evidence="3">
    <location>
        <begin position="161"/>
        <end position="227"/>
    </location>
</feature>
<evidence type="ECO:0000259" key="3">
    <source>
        <dbReference type="PROSITE" id="PS51406"/>
    </source>
</evidence>
<dbReference type="SUPFAM" id="SSF56496">
    <property type="entry name" value="Fibrinogen C-terminal domain-like"/>
    <property type="match status" value="1"/>
</dbReference>
<feature type="chain" id="PRO_5043721304" description="Fibrinogen C-terminal domain-containing protein" evidence="2">
    <location>
        <begin position="19"/>
        <end position="227"/>
    </location>
</feature>
<dbReference type="EMBL" id="JARKIK010000556">
    <property type="protein sequence ID" value="KAK8720327.1"/>
    <property type="molecule type" value="Genomic_DNA"/>
</dbReference>
<accession>A0AAW0VTD1</accession>
<comment type="caution">
    <text evidence="4">The sequence shown here is derived from an EMBL/GenBank/DDBJ whole genome shotgun (WGS) entry which is preliminary data.</text>
</comment>
<dbReference type="AlphaFoldDB" id="A0AAW0VTD1"/>
<feature type="signal peptide" evidence="2">
    <location>
        <begin position="1"/>
        <end position="18"/>
    </location>
</feature>
<dbReference type="Proteomes" id="UP001445076">
    <property type="component" value="Unassembled WGS sequence"/>
</dbReference>
<keyword evidence="2" id="KW-0732">Signal</keyword>
<evidence type="ECO:0000256" key="2">
    <source>
        <dbReference type="SAM" id="SignalP"/>
    </source>
</evidence>
<feature type="non-terminal residue" evidence="4">
    <location>
        <position position="227"/>
    </location>
</feature>
<evidence type="ECO:0000313" key="4">
    <source>
        <dbReference type="EMBL" id="KAK8720327.1"/>
    </source>
</evidence>
<proteinExistence type="predicted"/>
<evidence type="ECO:0000313" key="5">
    <source>
        <dbReference type="Proteomes" id="UP001445076"/>
    </source>
</evidence>
<keyword evidence="5" id="KW-1185">Reference proteome</keyword>
<protein>
    <recommendedName>
        <fullName evidence="3">Fibrinogen C-terminal domain-containing protein</fullName>
    </recommendedName>
</protein>
<name>A0AAW0VTD1_CHEQU</name>
<dbReference type="PROSITE" id="PS51406">
    <property type="entry name" value="FIBRINOGEN_C_2"/>
    <property type="match status" value="1"/>
</dbReference>
<dbReference type="InterPro" id="IPR014716">
    <property type="entry name" value="Fibrinogen_a/b/g_C_1"/>
</dbReference>
<gene>
    <name evidence="4" type="ORF">OTU49_013409</name>
</gene>
<dbReference type="InterPro" id="IPR036056">
    <property type="entry name" value="Fibrinogen-like_C"/>
</dbReference>
<feature type="compositionally biased region" description="Polar residues" evidence="1">
    <location>
        <begin position="21"/>
        <end position="40"/>
    </location>
</feature>
<evidence type="ECO:0000256" key="1">
    <source>
        <dbReference type="SAM" id="MobiDB-lite"/>
    </source>
</evidence>